<dbReference type="Gene3D" id="1.10.260.40">
    <property type="entry name" value="lambda repressor-like DNA-binding domains"/>
    <property type="match status" value="1"/>
</dbReference>
<dbReference type="Gene3D" id="2.10.109.10">
    <property type="entry name" value="Umud Fragment, subunit A"/>
    <property type="match status" value="1"/>
</dbReference>
<dbReference type="Proteomes" id="UP000663942">
    <property type="component" value="Chromosome"/>
</dbReference>
<dbReference type="InterPro" id="IPR015927">
    <property type="entry name" value="Peptidase_S24_S26A/B/C"/>
</dbReference>
<evidence type="ECO:0000256" key="2">
    <source>
        <dbReference type="ARBA" id="ARBA00023125"/>
    </source>
</evidence>
<dbReference type="CDD" id="cd06529">
    <property type="entry name" value="S24_LexA-like"/>
    <property type="match status" value="1"/>
</dbReference>
<dbReference type="RefSeq" id="WP_207821623.1">
    <property type="nucleotide sequence ID" value="NZ_CP062006.1"/>
</dbReference>
<proteinExistence type="predicted"/>
<dbReference type="SUPFAM" id="SSF51306">
    <property type="entry name" value="LexA/Signal peptidase"/>
    <property type="match status" value="1"/>
</dbReference>
<name>A0ABX7SGV2_9CAUL</name>
<keyword evidence="3" id="KW-0804">Transcription</keyword>
<dbReference type="Pfam" id="PF00717">
    <property type="entry name" value="Peptidase_S24"/>
    <property type="match status" value="1"/>
</dbReference>
<evidence type="ECO:0000313" key="5">
    <source>
        <dbReference type="EMBL" id="QTC86346.1"/>
    </source>
</evidence>
<evidence type="ECO:0000259" key="4">
    <source>
        <dbReference type="PROSITE" id="PS50943"/>
    </source>
</evidence>
<evidence type="ECO:0000313" key="6">
    <source>
        <dbReference type="Proteomes" id="UP000663942"/>
    </source>
</evidence>
<dbReference type="PANTHER" id="PTHR40661">
    <property type="match status" value="1"/>
</dbReference>
<gene>
    <name evidence="5" type="ORF">IFE19_09170</name>
</gene>
<dbReference type="PROSITE" id="PS50943">
    <property type="entry name" value="HTH_CROC1"/>
    <property type="match status" value="1"/>
</dbReference>
<dbReference type="PANTHER" id="PTHR40661:SF3">
    <property type="entry name" value="FELS-1 PROPHAGE TRANSCRIPTIONAL REGULATOR"/>
    <property type="match status" value="1"/>
</dbReference>
<accession>A0ABX7SGV2</accession>
<dbReference type="EMBL" id="CP062006">
    <property type="protein sequence ID" value="QTC86346.1"/>
    <property type="molecule type" value="Genomic_DNA"/>
</dbReference>
<sequence>MGSTPQAHVRKRADISSTSMSLYVQGARVPKFIDGIRLARALGVDPAWLATGVGSPNAANDGYLAVPIYDVRLAAGVASFSDAADQIGEMPFDRQLLRDLGRSSAEGLAVFQAEGDSMWPTIQDGARVLTDLKDTRLREGIFAFRTGDELRIKRLRRLVDGIEIRSDNERYPPEVLKGDDADEVVIIGAVLWTGSVL</sequence>
<dbReference type="InterPro" id="IPR039418">
    <property type="entry name" value="LexA-like"/>
</dbReference>
<reference evidence="5 6" key="1">
    <citation type="submission" date="2020-09" db="EMBL/GenBank/DDBJ databases">
        <title>Brevundimonas sp. LVF1 isolated from an oligotrophic pond in Goettingen, Germany.</title>
        <authorList>
            <person name="Friedrich I."/>
            <person name="Klassen A."/>
            <person name="Neubauer H."/>
            <person name="Schneider D."/>
            <person name="Hertel R."/>
            <person name="Daniel R."/>
        </authorList>
    </citation>
    <scope>NUCLEOTIDE SEQUENCE [LARGE SCALE GENOMIC DNA]</scope>
    <source>
        <strain evidence="5 6">LVF1</strain>
    </source>
</reference>
<dbReference type="InterPro" id="IPR036286">
    <property type="entry name" value="LexA/Signal_pep-like_sf"/>
</dbReference>
<evidence type="ECO:0000256" key="1">
    <source>
        <dbReference type="ARBA" id="ARBA00023015"/>
    </source>
</evidence>
<protein>
    <recommendedName>
        <fullName evidence="4">HTH cro/C1-type domain-containing protein</fullName>
    </recommendedName>
</protein>
<keyword evidence="1" id="KW-0805">Transcription regulation</keyword>
<evidence type="ECO:0000256" key="3">
    <source>
        <dbReference type="ARBA" id="ARBA00023163"/>
    </source>
</evidence>
<keyword evidence="6" id="KW-1185">Reference proteome</keyword>
<organism evidence="5 6">
    <name type="scientific">Brevundimonas pondensis</name>
    <dbReference type="NCBI Taxonomy" id="2774189"/>
    <lineage>
        <taxon>Bacteria</taxon>
        <taxon>Pseudomonadati</taxon>
        <taxon>Pseudomonadota</taxon>
        <taxon>Alphaproteobacteria</taxon>
        <taxon>Caulobacterales</taxon>
        <taxon>Caulobacteraceae</taxon>
        <taxon>Brevundimonas</taxon>
    </lineage>
</organism>
<dbReference type="CDD" id="cd00093">
    <property type="entry name" value="HTH_XRE"/>
    <property type="match status" value="1"/>
</dbReference>
<dbReference type="InterPro" id="IPR010982">
    <property type="entry name" value="Lambda_DNA-bd_dom_sf"/>
</dbReference>
<keyword evidence="2" id="KW-0238">DNA-binding</keyword>
<feature type="domain" description="HTH cro/C1-type" evidence="4">
    <location>
        <begin position="11"/>
        <end position="49"/>
    </location>
</feature>
<dbReference type="InterPro" id="IPR001387">
    <property type="entry name" value="Cro/C1-type_HTH"/>
</dbReference>